<dbReference type="CDD" id="cd09631">
    <property type="entry name" value="DOMON_DOH"/>
    <property type="match status" value="3"/>
</dbReference>
<dbReference type="GO" id="GO:0042421">
    <property type="term" value="P:norepinephrine biosynthetic process"/>
    <property type="evidence" value="ECO:0007669"/>
    <property type="project" value="TreeGrafter"/>
</dbReference>
<evidence type="ECO:0000259" key="3">
    <source>
        <dbReference type="PROSITE" id="PS50836"/>
    </source>
</evidence>
<keyword evidence="4" id="KW-1185">Reference proteome</keyword>
<dbReference type="Proteomes" id="UP000515163">
    <property type="component" value="Unplaced"/>
</dbReference>
<dbReference type="GeneID" id="116299844"/>
<feature type="compositionally biased region" description="Low complexity" evidence="1">
    <location>
        <begin position="551"/>
        <end position="564"/>
    </location>
</feature>
<feature type="region of interest" description="Disordered" evidence="1">
    <location>
        <begin position="513"/>
        <end position="595"/>
    </location>
</feature>
<feature type="chain" id="PRO_5027834145" evidence="2">
    <location>
        <begin position="20"/>
        <end position="638"/>
    </location>
</feature>
<proteinExistence type="predicted"/>
<feature type="compositionally biased region" description="Polar residues" evidence="1">
    <location>
        <begin position="566"/>
        <end position="575"/>
    </location>
</feature>
<feature type="domain" description="DOMON" evidence="3">
    <location>
        <begin position="35"/>
        <end position="154"/>
    </location>
</feature>
<name>A0A6P8IEM6_ACTTE</name>
<keyword evidence="2" id="KW-0732">Signal</keyword>
<accession>A0A6P8IEM6</accession>
<dbReference type="GO" id="GO:0005507">
    <property type="term" value="F:copper ion binding"/>
    <property type="evidence" value="ECO:0007669"/>
    <property type="project" value="TreeGrafter"/>
</dbReference>
<dbReference type="GO" id="GO:0030667">
    <property type="term" value="C:secretory granule membrane"/>
    <property type="evidence" value="ECO:0007669"/>
    <property type="project" value="TreeGrafter"/>
</dbReference>
<protein>
    <submittedName>
        <fullName evidence="5">Uncharacterized protein LOC116299844 isoform X1</fullName>
    </submittedName>
</protein>
<feature type="domain" description="DOMON" evidence="3">
    <location>
        <begin position="368"/>
        <end position="485"/>
    </location>
</feature>
<dbReference type="PANTHER" id="PTHR10157">
    <property type="entry name" value="DOPAMINE BETA HYDROXYLASE RELATED"/>
    <property type="match status" value="1"/>
</dbReference>
<evidence type="ECO:0000313" key="5">
    <source>
        <dbReference type="RefSeq" id="XP_031564420.1"/>
    </source>
</evidence>
<dbReference type="SUPFAM" id="SSF49344">
    <property type="entry name" value="CBD9-like"/>
    <property type="match status" value="1"/>
</dbReference>
<dbReference type="GO" id="GO:0005615">
    <property type="term" value="C:extracellular space"/>
    <property type="evidence" value="ECO:0007669"/>
    <property type="project" value="TreeGrafter"/>
</dbReference>
<feature type="domain" description="DOMON" evidence="3">
    <location>
        <begin position="203"/>
        <end position="322"/>
    </location>
</feature>
<gene>
    <name evidence="5" type="primary">LOC116299844</name>
</gene>
<dbReference type="PANTHER" id="PTHR10157:SF23">
    <property type="entry name" value="MOXD1 HOMOLOG 1"/>
    <property type="match status" value="1"/>
</dbReference>
<dbReference type="RefSeq" id="XP_031564420.1">
    <property type="nucleotide sequence ID" value="XM_031708560.1"/>
</dbReference>
<dbReference type="InterPro" id="IPR000945">
    <property type="entry name" value="DBH-like"/>
</dbReference>
<dbReference type="InterPro" id="IPR045266">
    <property type="entry name" value="DOH_DOMON"/>
</dbReference>
<dbReference type="OrthoDB" id="5982938at2759"/>
<sequence length="638" mass="71134">MKFLLFLSFLISNHVISLSARLSGRTANKLQFDNGKFKVRWNYLPESQEIEFKLRVKTTGYVALGLTRTNSGMEDLDLFVGGFDGYLQTAYLEDRHATSLSSPTFDTNQDYTLISASEHKGITKIHCRRKLITNDDKDFQIKAGEKAYFAWATHPRDYLQYHTKRGYSSQMHVLVPLMFPTTPPPTPSPTPSSLTNKLQFNNGNFNLTWGYLSESQEIEFKVRAKTTGYVAVGMTKTNYGMKDLDLFFAGVTSYSRTVYLKDKHVNGYKAPRQDAKQDYTLISGSQFGGITTIHCKRKLITNDNKDIQIQAGEKVYFAFATHYRNDYLSYHTSRGYSSQMYEIVPAAPPTPPIAPSIVYDKEISFRNGIYRMFWKFDSTTNELFFKLRARANGWVGLGLSNKNRHMEEMDVVIAGVKDGHGYIGDYFSYQLAVPVKDQKQDNILLSATESDRTTTVEFKRKIATGDYMDLQIKPGKSYYIGWAYQSFSDNLVYHSLRGYSEQKVVLIELNGSSVTSTSSSSSTTTTQEIPPYAPTSSSSSTTTTQEIPPYASSSTTAKAASVKVQATPTSTKLMQATTSSATPTPSLQEPTSAAGTSATTTVTITKTVTKTVTTTLIMPTKTTTVTVTVTATPAKIYE</sequence>
<feature type="compositionally biased region" description="Low complexity" evidence="1">
    <location>
        <begin position="535"/>
        <end position="544"/>
    </location>
</feature>
<evidence type="ECO:0000256" key="2">
    <source>
        <dbReference type="SAM" id="SignalP"/>
    </source>
</evidence>
<reference evidence="5" key="1">
    <citation type="submission" date="2025-08" db="UniProtKB">
        <authorList>
            <consortium name="RefSeq"/>
        </authorList>
    </citation>
    <scope>IDENTIFICATION</scope>
    <source>
        <tissue evidence="5">Tentacle</tissue>
    </source>
</reference>
<dbReference type="InterPro" id="IPR005018">
    <property type="entry name" value="DOMON_domain"/>
</dbReference>
<dbReference type="PROSITE" id="PS50836">
    <property type="entry name" value="DOMON"/>
    <property type="match status" value="3"/>
</dbReference>
<dbReference type="KEGG" id="aten:116299844"/>
<feature type="compositionally biased region" description="Low complexity" evidence="1">
    <location>
        <begin position="576"/>
        <end position="595"/>
    </location>
</feature>
<feature type="signal peptide" evidence="2">
    <location>
        <begin position="1"/>
        <end position="19"/>
    </location>
</feature>
<dbReference type="GO" id="GO:0006589">
    <property type="term" value="P:octopamine biosynthetic process"/>
    <property type="evidence" value="ECO:0007669"/>
    <property type="project" value="TreeGrafter"/>
</dbReference>
<dbReference type="InParanoid" id="A0A6P8IEM6"/>
<organism evidence="4 5">
    <name type="scientific">Actinia tenebrosa</name>
    <name type="common">Australian red waratah sea anemone</name>
    <dbReference type="NCBI Taxonomy" id="6105"/>
    <lineage>
        <taxon>Eukaryota</taxon>
        <taxon>Metazoa</taxon>
        <taxon>Cnidaria</taxon>
        <taxon>Anthozoa</taxon>
        <taxon>Hexacorallia</taxon>
        <taxon>Actiniaria</taxon>
        <taxon>Actiniidae</taxon>
        <taxon>Actinia</taxon>
    </lineage>
</organism>
<feature type="compositionally biased region" description="Low complexity" evidence="1">
    <location>
        <begin position="513"/>
        <end position="526"/>
    </location>
</feature>
<dbReference type="GO" id="GO:0004500">
    <property type="term" value="F:dopamine beta-monooxygenase activity"/>
    <property type="evidence" value="ECO:0007669"/>
    <property type="project" value="InterPro"/>
</dbReference>
<dbReference type="AlphaFoldDB" id="A0A6P8IEM6"/>
<evidence type="ECO:0000256" key="1">
    <source>
        <dbReference type="SAM" id="MobiDB-lite"/>
    </source>
</evidence>
<evidence type="ECO:0000313" key="4">
    <source>
        <dbReference type="Proteomes" id="UP000515163"/>
    </source>
</evidence>
<dbReference type="SMART" id="SM00664">
    <property type="entry name" value="DoH"/>
    <property type="match status" value="3"/>
</dbReference>
<dbReference type="GO" id="GO:0042420">
    <property type="term" value="P:dopamine catabolic process"/>
    <property type="evidence" value="ECO:0007669"/>
    <property type="project" value="TreeGrafter"/>
</dbReference>
<dbReference type="Pfam" id="PF03351">
    <property type="entry name" value="DOMON"/>
    <property type="match status" value="3"/>
</dbReference>